<protein>
    <recommendedName>
        <fullName evidence="3">NAD kinase</fullName>
    </recommendedName>
</protein>
<evidence type="ECO:0008006" key="3">
    <source>
        <dbReference type="Google" id="ProtNLM"/>
    </source>
</evidence>
<organism evidence="1 2">
    <name type="scientific">Micromonospora globbae</name>
    <dbReference type="NCBI Taxonomy" id="1894969"/>
    <lineage>
        <taxon>Bacteria</taxon>
        <taxon>Bacillati</taxon>
        <taxon>Actinomycetota</taxon>
        <taxon>Actinomycetes</taxon>
        <taxon>Micromonosporales</taxon>
        <taxon>Micromonosporaceae</taxon>
        <taxon>Micromonospora</taxon>
    </lineage>
</organism>
<accession>A0A420F3D8</accession>
<dbReference type="GO" id="GO:0019674">
    <property type="term" value="P:NAD+ metabolic process"/>
    <property type="evidence" value="ECO:0007669"/>
    <property type="project" value="TreeGrafter"/>
</dbReference>
<dbReference type="PANTHER" id="PTHR13158:SF5">
    <property type="entry name" value="NAD KINASE 2, MITOCHONDRIAL"/>
    <property type="match status" value="1"/>
</dbReference>
<dbReference type="OrthoDB" id="1889537at2"/>
<name>A0A420F3D8_9ACTN</name>
<proteinExistence type="predicted"/>
<comment type="caution">
    <text evidence="1">The sequence shown here is derived from an EMBL/GenBank/DDBJ whole genome shotgun (WGS) entry which is preliminary data.</text>
</comment>
<sequence>MGAGGGTLAPRVVVVSRRSELDELVARHGTRAAADWYLRERGRTLAEVVERHDALQAALTAVGAAVPADWRRGAVDRSDLPRFLFGPEDVVVAVGQDGLVANVAKYLAGQPVIGVDPEPGRNAGVLVRHRAAALAALLPAVAAGAAPTRARTMVRAALDDGQELVGLNEVYVGHASHQSARYLLSVGEPGRIRRERHSSSGVVVGSGTGATGWCASIARDRPGAPRPPAPEEAALCWFVREAWPSPVTGVALTTGRLDGGERLELVAESDGLVVFADGLEADRLTLDWGQRLTVSVASRRLNLVEP</sequence>
<evidence type="ECO:0000313" key="1">
    <source>
        <dbReference type="EMBL" id="RKF27435.1"/>
    </source>
</evidence>
<dbReference type="PANTHER" id="PTHR13158">
    <property type="match status" value="1"/>
</dbReference>
<dbReference type="GO" id="GO:0003951">
    <property type="term" value="F:NAD+ kinase activity"/>
    <property type="evidence" value="ECO:0007669"/>
    <property type="project" value="TreeGrafter"/>
</dbReference>
<dbReference type="Proteomes" id="UP000285744">
    <property type="component" value="Unassembled WGS sequence"/>
</dbReference>
<dbReference type="AlphaFoldDB" id="A0A420F3D8"/>
<dbReference type="SUPFAM" id="SSF111331">
    <property type="entry name" value="NAD kinase/diacylglycerol kinase-like"/>
    <property type="match status" value="1"/>
</dbReference>
<dbReference type="EMBL" id="RAQQ01000006">
    <property type="protein sequence ID" value="RKF27435.1"/>
    <property type="molecule type" value="Genomic_DNA"/>
</dbReference>
<dbReference type="InterPro" id="IPR016064">
    <property type="entry name" value="NAD/diacylglycerol_kinase_sf"/>
</dbReference>
<evidence type="ECO:0000313" key="2">
    <source>
        <dbReference type="Proteomes" id="UP000285744"/>
    </source>
</evidence>
<reference evidence="1 2" key="1">
    <citation type="journal article" date="2018" name="Int. J. Syst. Evol. Microbiol.">
        <title>Micromonospora globbae sp. nov., an endophytic actinomycete isolated from roots of Globba winitii C. H. Wright.</title>
        <authorList>
            <person name="Kuncharoen N."/>
            <person name="Pittayakhajonwut P."/>
            <person name="Tanasupawat S."/>
        </authorList>
    </citation>
    <scope>NUCLEOTIDE SEQUENCE [LARGE SCALE GENOMIC DNA]</scope>
    <source>
        <strain evidence="1 2">WPS1-2</strain>
    </source>
</reference>
<gene>
    <name evidence="1" type="ORF">D7I43_10280</name>
</gene>